<dbReference type="PANTHER" id="PTHR22878:SF70">
    <property type="entry name" value="DYNEIN HEAVY CHAIN 2, AXONEMAL"/>
    <property type="match status" value="1"/>
</dbReference>
<comment type="similarity">
    <text evidence="1">Belongs to the dynein heavy chain family.</text>
</comment>
<dbReference type="Gene3D" id="3.40.50.300">
    <property type="entry name" value="P-loop containing nucleotide triphosphate hydrolases"/>
    <property type="match status" value="1"/>
</dbReference>
<gene>
    <name evidence="3" type="ORF">O3P69_020424</name>
</gene>
<dbReference type="GO" id="GO:0051959">
    <property type="term" value="F:dynein light intermediate chain binding"/>
    <property type="evidence" value="ECO:0007669"/>
    <property type="project" value="InterPro"/>
</dbReference>
<proteinExistence type="inferred from homology"/>
<organism evidence="3 4">
    <name type="scientific">Scylla paramamosain</name>
    <name type="common">Mud crab</name>
    <dbReference type="NCBI Taxonomy" id="85552"/>
    <lineage>
        <taxon>Eukaryota</taxon>
        <taxon>Metazoa</taxon>
        <taxon>Ecdysozoa</taxon>
        <taxon>Arthropoda</taxon>
        <taxon>Crustacea</taxon>
        <taxon>Multicrustacea</taxon>
        <taxon>Malacostraca</taxon>
        <taxon>Eumalacostraca</taxon>
        <taxon>Eucarida</taxon>
        <taxon>Decapoda</taxon>
        <taxon>Pleocyemata</taxon>
        <taxon>Brachyura</taxon>
        <taxon>Eubrachyura</taxon>
        <taxon>Portunoidea</taxon>
        <taxon>Portunidae</taxon>
        <taxon>Portuninae</taxon>
        <taxon>Scylla</taxon>
    </lineage>
</organism>
<dbReference type="InterPro" id="IPR024317">
    <property type="entry name" value="Dynein_heavy_chain_D4_dom"/>
</dbReference>
<dbReference type="Pfam" id="PF12780">
    <property type="entry name" value="AAA_8"/>
    <property type="match status" value="1"/>
</dbReference>
<feature type="domain" description="Dynein heavy chain AAA module D4" evidence="2">
    <location>
        <begin position="4"/>
        <end position="124"/>
    </location>
</feature>
<protein>
    <recommendedName>
        <fullName evidence="2">Dynein heavy chain AAA module D4 domain-containing protein</fullName>
    </recommendedName>
</protein>
<evidence type="ECO:0000256" key="1">
    <source>
        <dbReference type="ARBA" id="ARBA00008887"/>
    </source>
</evidence>
<dbReference type="PANTHER" id="PTHR22878">
    <property type="entry name" value="DYNEIN HEAVY CHAIN 6, AXONEMAL-LIKE-RELATED"/>
    <property type="match status" value="1"/>
</dbReference>
<evidence type="ECO:0000313" key="4">
    <source>
        <dbReference type="Proteomes" id="UP001487740"/>
    </source>
</evidence>
<evidence type="ECO:0000313" key="3">
    <source>
        <dbReference type="EMBL" id="KAK8388427.1"/>
    </source>
</evidence>
<dbReference type="Proteomes" id="UP001487740">
    <property type="component" value="Unassembled WGS sequence"/>
</dbReference>
<dbReference type="GO" id="GO:0045505">
    <property type="term" value="F:dynein intermediate chain binding"/>
    <property type="evidence" value="ECO:0007669"/>
    <property type="project" value="InterPro"/>
</dbReference>
<reference evidence="3 4" key="1">
    <citation type="submission" date="2023-03" db="EMBL/GenBank/DDBJ databases">
        <title>High-quality genome of Scylla paramamosain provides insights in environmental adaptation.</title>
        <authorList>
            <person name="Zhang L."/>
        </authorList>
    </citation>
    <scope>NUCLEOTIDE SEQUENCE [LARGE SCALE GENOMIC DNA]</scope>
    <source>
        <strain evidence="3">LZ_2023a</strain>
        <tissue evidence="3">Muscle</tissue>
    </source>
</reference>
<dbReference type="InterPro" id="IPR026983">
    <property type="entry name" value="DHC"/>
</dbReference>
<sequence>MDLSPGALLSFFTERVKANLHLVVSLSPLGRTFTSRLRMFPSLINCCTVNWFTTWPDEALEMVATTLLEDIKLEAPLLAQCVSACQYFHHSVQLLANRFQEHLRRRHYVTASSYLELVFTFRQLLMQKRQAILTLRDR</sequence>
<dbReference type="InterPro" id="IPR027417">
    <property type="entry name" value="P-loop_NTPase"/>
</dbReference>
<dbReference type="GO" id="GO:0030286">
    <property type="term" value="C:dynein complex"/>
    <property type="evidence" value="ECO:0007669"/>
    <property type="project" value="InterPro"/>
</dbReference>
<dbReference type="EMBL" id="JARAKH010000028">
    <property type="protein sequence ID" value="KAK8388427.1"/>
    <property type="molecule type" value="Genomic_DNA"/>
</dbReference>
<name>A0AAW0TPY7_SCYPA</name>
<dbReference type="Gene3D" id="1.20.920.20">
    <property type="match status" value="1"/>
</dbReference>
<comment type="caution">
    <text evidence="3">The sequence shown here is derived from an EMBL/GenBank/DDBJ whole genome shotgun (WGS) entry which is preliminary data.</text>
</comment>
<dbReference type="GO" id="GO:0007018">
    <property type="term" value="P:microtubule-based movement"/>
    <property type="evidence" value="ECO:0007669"/>
    <property type="project" value="InterPro"/>
</dbReference>
<keyword evidence="4" id="KW-1185">Reference proteome</keyword>
<accession>A0AAW0TPY7</accession>
<evidence type="ECO:0000259" key="2">
    <source>
        <dbReference type="Pfam" id="PF12780"/>
    </source>
</evidence>
<dbReference type="AlphaFoldDB" id="A0AAW0TPY7"/>